<proteinExistence type="predicted"/>
<organism evidence="1 2">
    <name type="scientific">Vitis vinifera</name>
    <name type="common">Grape</name>
    <dbReference type="NCBI Taxonomy" id="29760"/>
    <lineage>
        <taxon>Eukaryota</taxon>
        <taxon>Viridiplantae</taxon>
        <taxon>Streptophyta</taxon>
        <taxon>Embryophyta</taxon>
        <taxon>Tracheophyta</taxon>
        <taxon>Spermatophyta</taxon>
        <taxon>Magnoliopsida</taxon>
        <taxon>eudicotyledons</taxon>
        <taxon>Gunneridae</taxon>
        <taxon>Pentapetalae</taxon>
        <taxon>rosids</taxon>
        <taxon>Vitales</taxon>
        <taxon>Vitaceae</taxon>
        <taxon>Viteae</taxon>
        <taxon>Vitis</taxon>
    </lineage>
</organism>
<protein>
    <submittedName>
        <fullName evidence="1">Uncharacterized protein</fullName>
    </submittedName>
</protein>
<accession>F6HAI5</accession>
<dbReference type="InParanoid" id="F6HAI5"/>
<gene>
    <name evidence="1" type="ordered locus">VIT_16s0022g00070</name>
</gene>
<dbReference type="AlphaFoldDB" id="F6HAI5"/>
<dbReference type="Proteomes" id="UP000009183">
    <property type="component" value="Chromosome 16"/>
</dbReference>
<reference evidence="2" key="1">
    <citation type="journal article" date="2007" name="Nature">
        <title>The grapevine genome sequence suggests ancestral hexaploidization in major angiosperm phyla.</title>
        <authorList>
            <consortium name="The French-Italian Public Consortium for Grapevine Genome Characterization."/>
            <person name="Jaillon O."/>
            <person name="Aury J.-M."/>
            <person name="Noel B."/>
            <person name="Policriti A."/>
            <person name="Clepet C."/>
            <person name="Casagrande A."/>
            <person name="Choisne N."/>
            <person name="Aubourg S."/>
            <person name="Vitulo N."/>
            <person name="Jubin C."/>
            <person name="Vezzi A."/>
            <person name="Legeai F."/>
            <person name="Hugueney P."/>
            <person name="Dasilva C."/>
            <person name="Horner D."/>
            <person name="Mica E."/>
            <person name="Jublot D."/>
            <person name="Poulain J."/>
            <person name="Bruyere C."/>
            <person name="Billault A."/>
            <person name="Segurens B."/>
            <person name="Gouyvenoux M."/>
            <person name="Ugarte E."/>
            <person name="Cattonaro F."/>
            <person name="Anthouard V."/>
            <person name="Vico V."/>
            <person name="Del Fabbro C."/>
            <person name="Alaux M."/>
            <person name="Di Gaspero G."/>
            <person name="Dumas V."/>
            <person name="Felice N."/>
            <person name="Paillard S."/>
            <person name="Juman I."/>
            <person name="Moroldo M."/>
            <person name="Scalabrin S."/>
            <person name="Canaguier A."/>
            <person name="Le Clainche I."/>
            <person name="Malacrida G."/>
            <person name="Durand E."/>
            <person name="Pesole G."/>
            <person name="Laucou V."/>
            <person name="Chatelet P."/>
            <person name="Merdinoglu D."/>
            <person name="Delledonne M."/>
            <person name="Pezzotti M."/>
            <person name="Lecharny A."/>
            <person name="Scarpelli C."/>
            <person name="Artiguenave F."/>
            <person name="Pe M.E."/>
            <person name="Valle G."/>
            <person name="Morgante M."/>
            <person name="Caboche M."/>
            <person name="Adam-Blondon A.-F."/>
            <person name="Weissenbach J."/>
            <person name="Quetier F."/>
            <person name="Wincker P."/>
        </authorList>
    </citation>
    <scope>NUCLEOTIDE SEQUENCE [LARGE SCALE GENOMIC DNA]</scope>
    <source>
        <strain evidence="2">cv. Pinot noir / PN40024</strain>
    </source>
</reference>
<keyword evidence="2" id="KW-1185">Reference proteome</keyword>
<dbReference type="HOGENOM" id="CLU_3280597_0_0_1"/>
<name>F6HAI5_VITVI</name>
<evidence type="ECO:0000313" key="2">
    <source>
        <dbReference type="Proteomes" id="UP000009183"/>
    </source>
</evidence>
<dbReference type="PaxDb" id="29760-VIT_16s0022g00070.t01"/>
<dbReference type="EMBL" id="FN595506">
    <property type="protein sequence ID" value="CCB49349.1"/>
    <property type="molecule type" value="Genomic_DNA"/>
</dbReference>
<evidence type="ECO:0000313" key="1">
    <source>
        <dbReference type="EMBL" id="CCB49349.1"/>
    </source>
</evidence>
<sequence>MRFLDFFFPSKMRTWLGLKEGIDLMDLGLREMGSFNDWRWV</sequence>